<dbReference type="PANTHER" id="PTHR47357">
    <property type="entry name" value="COP1-INTERACTIVE PROTEIN 1"/>
    <property type="match status" value="1"/>
</dbReference>
<gene>
    <name evidence="3" type="ORF">OLUC0939_LOCUS3477</name>
</gene>
<dbReference type="InterPro" id="IPR016024">
    <property type="entry name" value="ARM-type_fold"/>
</dbReference>
<dbReference type="GO" id="GO:0005200">
    <property type="term" value="F:structural constituent of cytoskeleton"/>
    <property type="evidence" value="ECO:0007669"/>
    <property type="project" value="TreeGrafter"/>
</dbReference>
<dbReference type="SUPFAM" id="SSF57997">
    <property type="entry name" value="Tropomyosin"/>
    <property type="match status" value="1"/>
</dbReference>
<keyword evidence="1" id="KW-0175">Coiled coil</keyword>
<feature type="region of interest" description="Disordered" evidence="2">
    <location>
        <begin position="1"/>
        <end position="47"/>
    </location>
</feature>
<name>A0A7R9T2N1_9CHLO</name>
<dbReference type="PANTHER" id="PTHR47357:SF1">
    <property type="entry name" value="SPINDLE POLE BODY COMPONENT 110"/>
    <property type="match status" value="1"/>
</dbReference>
<sequence>MGAEPTARSVVTTASGRLTTVKTTTTTTTRVKTAQGDGESPSSVASPSSFGLDYLFGVFRGGSTASEDAPDAPDADAEPRDDDAKADGVHAKVGTVVRRFQDVYDQAEVRMSAAQMVFERAATEATTAQERAAAAKKSGLPGAAQVADAVLKQANMKLERASVDFQEAEKELKRAAAAKRDAEVELAASDKARRARDRLFEGKGRKGGYDADVDVEAKKLAAVIKLQRAWRRYAERKRAKQPDAIARTIVRRIFSRESAFAILVAFLVFSGSLFADDAVGVGQKGVGMMEAIRTFSALDHGYLARGVTSGTVMAELTVLRTRHENLLSDVDECEASLDALRRGESDGWGGAMKSPLAGSCSYKLREAEKELARLKKNSEVDSAIAVDKQIRLLRAELTLSRQQFEHQKFKHEEDVAYLTAVHEAENEKLMAHAQANIMDAKHEGARWLRKSQLELEDAQMEVSTLQDRVLVYERELRGDPSSSTNLLKQHDALVKKLKKKHAAAIQALDSDFRAKLSESKAENVKFKNRDIDSLEKLKEKHAIVQRSLEETIKLANEHANAAKDQVCKSKKSSTLTFLVYPLIAAVGLLLGVVANSNHQTVSSTSKSKEPTVEPVVGVPVCKRCEAAEARSKQMQTRCEFAEDASANLRKEIKTLQEDNARVTKRLSQRVVVKTSKLEGSEAREHAEDEHGLEQENIKLTTRVHEAQARALELTEQKEMLTVRVNTIQKKLIEEGGVIKELSDKLVHSEKENFELRQVVEESRADTASAEKRMADLIKSLDSTGKERGGLQNELESANKRLKDAAAQLTKSSAAAKQKDEKIETLLSSKEDVEKQLTLVAEDLAIFKERYAAGERTKAQLEAHNADLQAQLRRSKSMHETQITQLQQRLSEIDSDREGLNNEQERLLEEVVSKQEEVDQLMAQVIKLQDSDEALGDELADLIKINESMRERLEMQEELLAQSREKDLVIVEHESNLDALNSRYEKTKSKLKACEISRDEGVTQLRNRDTRIEFLEEELASIRELQGANSARLSDQLKRLGELEMDAGRKKAAKEAAELKLEQSEAAARKTVAHLEEEISNLQNQLASERTAAEISRASGDVNAARLRQETRQLQEKIDALNACESEKAQMSQEIARLEQEMEELRSRLAELLAELSDMKRTGQATSPLEVVQVEEERQTLVYDEAADMLRGLKRVSLFNLLYSVSFAKVRDQRQWNSLTLSALSTAVRPIPTPRKRDAAYYAKKRCARVLVHLATTPAHHNIPRSGWLEHEQGSMSKVVGWHDAEDVWTWATRALAAISRVFQGPNAHQMYQLGGLQTALELMRHAESAVDIQLHGARSISGLISGELAFFGRDAPQIVSGSALETLAVTLRTFPLDVRVVRAAARAVWVCIHLGGQFGQHTFVQQQVYEPLMFAMNCHLGDLKVVESCCGAVLAAASANPDTQQKLADSGVRDVVRDTLQTISEVSFSGAFTDLSDWLFEA</sequence>
<dbReference type="EMBL" id="HBDX01004045">
    <property type="protein sequence ID" value="CAD8222753.1"/>
    <property type="molecule type" value="Transcribed_RNA"/>
</dbReference>
<dbReference type="PROSITE" id="PS50096">
    <property type="entry name" value="IQ"/>
    <property type="match status" value="1"/>
</dbReference>
<dbReference type="GO" id="GO:0005856">
    <property type="term" value="C:cytoskeleton"/>
    <property type="evidence" value="ECO:0007669"/>
    <property type="project" value="TreeGrafter"/>
</dbReference>
<feature type="coiled-coil region" evidence="1">
    <location>
        <begin position="151"/>
        <end position="185"/>
    </location>
</feature>
<feature type="compositionally biased region" description="Polar residues" evidence="2">
    <location>
        <begin position="9"/>
        <end position="18"/>
    </location>
</feature>
<organism evidence="3">
    <name type="scientific">Ostreococcus sp. 'lucimarinus'</name>
    <dbReference type="NCBI Taxonomy" id="242159"/>
    <lineage>
        <taxon>Eukaryota</taxon>
        <taxon>Viridiplantae</taxon>
        <taxon>Chlorophyta</taxon>
        <taxon>Mamiellophyceae</taxon>
        <taxon>Mamiellales</taxon>
        <taxon>Bathycoccaceae</taxon>
        <taxon>Ostreococcus</taxon>
    </lineage>
</organism>
<feature type="coiled-coil region" evidence="1">
    <location>
        <begin position="624"/>
        <end position="665"/>
    </location>
</feature>
<evidence type="ECO:0000256" key="2">
    <source>
        <dbReference type="SAM" id="MobiDB-lite"/>
    </source>
</evidence>
<feature type="coiled-coil region" evidence="1">
    <location>
        <begin position="448"/>
        <end position="475"/>
    </location>
</feature>
<feature type="compositionally biased region" description="Acidic residues" evidence="2">
    <location>
        <begin position="68"/>
        <end position="81"/>
    </location>
</feature>
<feature type="coiled-coil region" evidence="1">
    <location>
        <begin position="780"/>
        <end position="1024"/>
    </location>
</feature>
<feature type="compositionally biased region" description="Low complexity" evidence="2">
    <location>
        <begin position="19"/>
        <end position="33"/>
    </location>
</feature>
<accession>A0A7R9T2N1</accession>
<feature type="coiled-coil region" evidence="1">
    <location>
        <begin position="534"/>
        <end position="565"/>
    </location>
</feature>
<feature type="coiled-coil region" evidence="1">
    <location>
        <begin position="1048"/>
        <end position="1161"/>
    </location>
</feature>
<feature type="region of interest" description="Disordered" evidence="2">
    <location>
        <begin position="63"/>
        <end position="87"/>
    </location>
</feature>
<evidence type="ECO:0000256" key="1">
    <source>
        <dbReference type="SAM" id="Coils"/>
    </source>
</evidence>
<protein>
    <submittedName>
        <fullName evidence="3">Uncharacterized protein</fullName>
    </submittedName>
</protein>
<reference evidence="3" key="1">
    <citation type="submission" date="2021-01" db="EMBL/GenBank/DDBJ databases">
        <authorList>
            <person name="Corre E."/>
            <person name="Pelletier E."/>
            <person name="Niang G."/>
            <person name="Scheremetjew M."/>
            <person name="Finn R."/>
            <person name="Kale V."/>
            <person name="Holt S."/>
            <person name="Cochrane G."/>
            <person name="Meng A."/>
            <person name="Brown T."/>
            <person name="Cohen L."/>
        </authorList>
    </citation>
    <scope>NUCLEOTIDE SEQUENCE</scope>
    <source>
        <strain evidence="3">Clade-A-BCC118000</strain>
    </source>
</reference>
<evidence type="ECO:0000313" key="3">
    <source>
        <dbReference type="EMBL" id="CAD8222753.1"/>
    </source>
</evidence>
<dbReference type="SUPFAM" id="SSF48371">
    <property type="entry name" value="ARM repeat"/>
    <property type="match status" value="1"/>
</dbReference>
<proteinExistence type="predicted"/>
<feature type="coiled-coil region" evidence="1">
    <location>
        <begin position="357"/>
        <end position="384"/>
    </location>
</feature>